<dbReference type="PANTHER" id="PTHR43557:SF2">
    <property type="entry name" value="RIESKE DOMAIN-CONTAINING PROTEIN-RELATED"/>
    <property type="match status" value="1"/>
</dbReference>
<evidence type="ECO:0000259" key="5">
    <source>
        <dbReference type="Pfam" id="PF07992"/>
    </source>
</evidence>
<evidence type="ECO:0008006" key="9">
    <source>
        <dbReference type="Google" id="ProtNLM"/>
    </source>
</evidence>
<reference evidence="7 8" key="1">
    <citation type="journal article" date="2014" name="FEMS Microbiol. Ecol.">
        <title>Sphaerotilus natans encrusted with nanoball-shaped Fe(III) oxide minerals formed by nitrate-reducing mixotrophic Fe(II) oxidation.</title>
        <authorList>
            <person name="Park S."/>
            <person name="Kim D.H."/>
            <person name="Lee J.H."/>
            <person name="Hur H.G."/>
        </authorList>
    </citation>
    <scope>NUCLEOTIDE SEQUENCE [LARGE SCALE GENOMIC DNA]</scope>
    <source>
        <strain evidence="7 8">DSM 6575</strain>
    </source>
</reference>
<organism evidence="7 8">
    <name type="scientific">Sphaerotilus natans subsp. natans DSM 6575</name>
    <dbReference type="NCBI Taxonomy" id="1286631"/>
    <lineage>
        <taxon>Bacteria</taxon>
        <taxon>Pseudomonadati</taxon>
        <taxon>Pseudomonadota</taxon>
        <taxon>Betaproteobacteria</taxon>
        <taxon>Burkholderiales</taxon>
        <taxon>Sphaerotilaceae</taxon>
        <taxon>Sphaerotilus</taxon>
    </lineage>
</organism>
<keyword evidence="3" id="KW-0274">FAD</keyword>
<dbReference type="GO" id="GO:0016651">
    <property type="term" value="F:oxidoreductase activity, acting on NAD(P)H"/>
    <property type="evidence" value="ECO:0007669"/>
    <property type="project" value="TreeGrafter"/>
</dbReference>
<dbReference type="Gene3D" id="3.50.50.60">
    <property type="entry name" value="FAD/NAD(P)-binding domain"/>
    <property type="match status" value="2"/>
</dbReference>
<dbReference type="Pfam" id="PF07992">
    <property type="entry name" value="Pyr_redox_2"/>
    <property type="match status" value="1"/>
</dbReference>
<dbReference type="EMBL" id="AZRA01000011">
    <property type="protein sequence ID" value="KDB53886.1"/>
    <property type="molecule type" value="Genomic_DNA"/>
</dbReference>
<dbReference type="InterPro" id="IPR028202">
    <property type="entry name" value="Reductase_C"/>
</dbReference>
<proteinExistence type="predicted"/>
<dbReference type="STRING" id="34103.SAMN05421778_10822"/>
<comment type="caution">
    <text evidence="7">The sequence shown here is derived from an EMBL/GenBank/DDBJ whole genome shotgun (WGS) entry which is preliminary data.</text>
</comment>
<name>A0A059KR23_9BURK</name>
<dbReference type="InterPro" id="IPR050446">
    <property type="entry name" value="FAD-oxidoreductase/Apoptosis"/>
</dbReference>
<evidence type="ECO:0000256" key="1">
    <source>
        <dbReference type="ARBA" id="ARBA00001974"/>
    </source>
</evidence>
<sequence length="407" mass="43301">MAAMVIIGAGECGCTAAFALREGGWDGEIVLIGDEPGLPYERPPLSKPEGGRVQRREVTDAARLDAARIDFRPATPVAAIDRARQVLRLDDGHELAYARLLLATGARPRALNLPGAEQALGLRTHRDALALFERAARARHAVLVGAGLIGLELAAVLQQRGLPVTVLEAGERVLARAVPAPLAERLAARHRAAGTHLRTGCRLARLELGRVVLDDGETLPADLVVAAVGAEPRSELARAAGLAVDAAGALQVDAHLRTADPAVWAAGDGASAPSPWWPGRPAQRQENWRNAIDQGRHAARTMLAAERGEVPPVFDAVPWFWSDQHELGLQVAGWPDAGRPVWLRTPAPDQQLAFQLDDSGRLQCAAALGPGTTLAREVRLAERLIRQQARPAPEALTDPAVALRSLA</sequence>
<dbReference type="eggNOG" id="COG0446">
    <property type="taxonomic scope" value="Bacteria"/>
</dbReference>
<dbReference type="PANTHER" id="PTHR43557">
    <property type="entry name" value="APOPTOSIS-INDUCING FACTOR 1"/>
    <property type="match status" value="1"/>
</dbReference>
<evidence type="ECO:0000256" key="3">
    <source>
        <dbReference type="ARBA" id="ARBA00022827"/>
    </source>
</evidence>
<dbReference type="Pfam" id="PF14759">
    <property type="entry name" value="Reductase_C"/>
    <property type="match status" value="1"/>
</dbReference>
<dbReference type="InterPro" id="IPR016156">
    <property type="entry name" value="FAD/NAD-linked_Rdtase_dimer_sf"/>
</dbReference>
<keyword evidence="4" id="KW-0560">Oxidoreductase</keyword>
<dbReference type="AlphaFoldDB" id="A0A059KR23"/>
<accession>A0A059KR23</accession>
<evidence type="ECO:0000313" key="7">
    <source>
        <dbReference type="EMBL" id="KDB53886.1"/>
    </source>
</evidence>
<feature type="domain" description="FAD/NAD(P)-binding" evidence="5">
    <location>
        <begin position="4"/>
        <end position="295"/>
    </location>
</feature>
<evidence type="ECO:0000256" key="4">
    <source>
        <dbReference type="ARBA" id="ARBA00023002"/>
    </source>
</evidence>
<dbReference type="PRINTS" id="PR00368">
    <property type="entry name" value="FADPNR"/>
</dbReference>
<gene>
    <name evidence="7" type="ORF">X805_05180</name>
</gene>
<evidence type="ECO:0000259" key="6">
    <source>
        <dbReference type="Pfam" id="PF14759"/>
    </source>
</evidence>
<dbReference type="Gene3D" id="3.30.390.30">
    <property type="match status" value="1"/>
</dbReference>
<dbReference type="SUPFAM" id="SSF51905">
    <property type="entry name" value="FAD/NAD(P)-binding domain"/>
    <property type="match status" value="1"/>
</dbReference>
<evidence type="ECO:0000313" key="8">
    <source>
        <dbReference type="Proteomes" id="UP000026714"/>
    </source>
</evidence>
<dbReference type="InterPro" id="IPR023753">
    <property type="entry name" value="FAD/NAD-binding_dom"/>
</dbReference>
<protein>
    <recommendedName>
        <fullName evidence="9">Ferredoxin reductase</fullName>
    </recommendedName>
</protein>
<evidence type="ECO:0000256" key="2">
    <source>
        <dbReference type="ARBA" id="ARBA00022630"/>
    </source>
</evidence>
<dbReference type="InterPro" id="IPR036188">
    <property type="entry name" value="FAD/NAD-bd_sf"/>
</dbReference>
<comment type="cofactor">
    <cofactor evidence="1">
        <name>FAD</name>
        <dbReference type="ChEBI" id="CHEBI:57692"/>
    </cofactor>
</comment>
<dbReference type="Proteomes" id="UP000026714">
    <property type="component" value="Unassembled WGS sequence"/>
</dbReference>
<keyword evidence="2" id="KW-0285">Flavoprotein</keyword>
<dbReference type="PATRIC" id="fig|1286631.3.peg.510"/>
<dbReference type="SUPFAM" id="SSF55424">
    <property type="entry name" value="FAD/NAD-linked reductases, dimerisation (C-terminal) domain"/>
    <property type="match status" value="1"/>
</dbReference>
<keyword evidence="8" id="KW-1185">Reference proteome</keyword>
<dbReference type="RefSeq" id="WP_037477903.1">
    <property type="nucleotide sequence ID" value="NZ_AZRA01000011.1"/>
</dbReference>
<feature type="domain" description="Reductase C-terminal" evidence="6">
    <location>
        <begin position="319"/>
        <end position="407"/>
    </location>
</feature>
<dbReference type="GO" id="GO:0005737">
    <property type="term" value="C:cytoplasm"/>
    <property type="evidence" value="ECO:0007669"/>
    <property type="project" value="TreeGrafter"/>
</dbReference>